<accession>A0A0R3L4Q0</accession>
<evidence type="ECO:0000313" key="2">
    <source>
        <dbReference type="Proteomes" id="UP000051913"/>
    </source>
</evidence>
<gene>
    <name evidence="1" type="ORF">CP49_16420</name>
</gene>
<dbReference type="Proteomes" id="UP000051913">
    <property type="component" value="Unassembled WGS sequence"/>
</dbReference>
<name>A0A0R3L4Q0_9BRAD</name>
<evidence type="ECO:0000313" key="1">
    <source>
        <dbReference type="EMBL" id="KRQ90390.1"/>
    </source>
</evidence>
<dbReference type="OrthoDB" id="8243514at2"/>
<comment type="caution">
    <text evidence="1">The sequence shown here is derived from an EMBL/GenBank/DDBJ whole genome shotgun (WGS) entry which is preliminary data.</text>
</comment>
<reference evidence="1 2" key="1">
    <citation type="submission" date="2014-03" db="EMBL/GenBank/DDBJ databases">
        <title>Bradyrhizobium valentinum sp. nov., isolated from effective nodules of Lupinus mariae-josephae, a lupine endemic of basic-lime soils in Eastern Spain.</title>
        <authorList>
            <person name="Duran D."/>
            <person name="Rey L."/>
            <person name="Navarro A."/>
            <person name="Busquets A."/>
            <person name="Imperial J."/>
            <person name="Ruiz-Argueso T."/>
        </authorList>
    </citation>
    <scope>NUCLEOTIDE SEQUENCE [LARGE SCALE GENOMIC DNA]</scope>
    <source>
        <strain evidence="1 2">LmjM3</strain>
    </source>
</reference>
<keyword evidence="2" id="KW-1185">Reference proteome</keyword>
<organism evidence="1 2">
    <name type="scientific">Bradyrhizobium valentinum</name>
    <dbReference type="NCBI Taxonomy" id="1518501"/>
    <lineage>
        <taxon>Bacteria</taxon>
        <taxon>Pseudomonadati</taxon>
        <taxon>Pseudomonadota</taxon>
        <taxon>Alphaproteobacteria</taxon>
        <taxon>Hyphomicrobiales</taxon>
        <taxon>Nitrobacteraceae</taxon>
        <taxon>Bradyrhizobium</taxon>
    </lineage>
</organism>
<dbReference type="RefSeq" id="WP_057855710.1">
    <property type="nucleotide sequence ID" value="NZ_LLXY01000168.1"/>
</dbReference>
<proteinExistence type="predicted"/>
<dbReference type="AlphaFoldDB" id="A0A0R3L4Q0"/>
<sequence>MTDRLEFDLRATLCRQLAKREPENRIFWIAEAESWSRLSKEIRRRRTEEKIISGITASLREKSARAFLIRA</sequence>
<dbReference type="EMBL" id="LLXX01000236">
    <property type="protein sequence ID" value="KRQ90390.1"/>
    <property type="molecule type" value="Genomic_DNA"/>
</dbReference>
<protein>
    <submittedName>
        <fullName evidence="1">Uncharacterized protein</fullName>
    </submittedName>
</protein>